<evidence type="ECO:0000256" key="2">
    <source>
        <dbReference type="ARBA" id="ARBA00041781"/>
    </source>
</evidence>
<dbReference type="InterPro" id="IPR013783">
    <property type="entry name" value="Ig-like_fold"/>
</dbReference>
<dbReference type="GO" id="GO:0098609">
    <property type="term" value="P:cell-cell adhesion"/>
    <property type="evidence" value="ECO:0007669"/>
    <property type="project" value="InterPro"/>
</dbReference>
<dbReference type="InterPro" id="IPR003598">
    <property type="entry name" value="Ig_sub2"/>
</dbReference>
<feature type="transmembrane region" description="Helical" evidence="5">
    <location>
        <begin position="490"/>
        <end position="510"/>
    </location>
</feature>
<dbReference type="SUPFAM" id="SSF48726">
    <property type="entry name" value="Immunoglobulin"/>
    <property type="match status" value="5"/>
</dbReference>
<comment type="subunit">
    <text evidence="4">Predominantly monomer of isoform CD22-beta. Also found as heterodimer of isoform CD22-beta and a shorter isoform. Interacts with PTPN6/SHP-1, LYN, SYK, PIK3R1/PIK3R2 and PLCG1 upon phosphorylation. Interacts with GRB2, INPP5D and SHC1 upon phosphorylation. May form a complex with INPP5D/SHIP, GRB2 and SHC1.</text>
</comment>
<keyword evidence="5" id="KW-0472">Membrane</keyword>
<keyword evidence="8" id="KW-0675">Receptor</keyword>
<dbReference type="AlphaFoldDB" id="A0AAV1EZD1"/>
<sequence length="511" mass="56243">MSLTAAMRAYVVFLLLIQVVQGQYNWGVTYTSSDICAPEGSAVVLSCSYKHPSMTNGQQLTVQESFWYKVKYGASGDLMTDSEYRGRVTYRCQEKTCNLTITDLRQSDSAQYKFRFTTNQPGGTYTGYPGVTLTVTDLKVQVEAVSTQAKLECTSSCHVTDNLSYVWLKNGQKLSEKSSSLTVPANISRYSCAVGGHEVHRSPEVCEFTSYAPKPLNVSVNPSGEVLEGDAVTLTCSSDANPAANYSWYKKTGKPDPKPGPQLVFSSIQPSDSGEYFCRAENSLGETPSEDICMDVKYAPKDPSVSSDSSAEIMEESSVTLTCSSDANPVANFTWYKKNKDSDSQPFSKGAQLVFSSIQSSDSGEFYCEAENQLGKRRSEPFILDVKYAPKVPLVSSDSSAEIVEESSVTLTCSSDANPVANFTWYKKNKDSDSQPFSKGAQLVFSSIQSSDSGEFYCEAENQLGKRRSEPFILDVKVMKSRHSLTTMNIFRLILVLLVLIPLCFLILTVW</sequence>
<reference evidence="8" key="1">
    <citation type="submission" date="2023-08" db="EMBL/GenBank/DDBJ databases">
        <authorList>
            <person name="Alioto T."/>
            <person name="Alioto T."/>
            <person name="Gomez Garrido J."/>
        </authorList>
    </citation>
    <scope>NUCLEOTIDE SEQUENCE</scope>
</reference>
<feature type="domain" description="Ig-like" evidence="7">
    <location>
        <begin position="390"/>
        <end position="469"/>
    </location>
</feature>
<dbReference type="Pfam" id="PF13927">
    <property type="entry name" value="Ig_3"/>
    <property type="match status" value="1"/>
</dbReference>
<evidence type="ECO:0000256" key="1">
    <source>
        <dbReference type="ARBA" id="ARBA00040106"/>
    </source>
</evidence>
<dbReference type="PANTHER" id="PTHR46013:SF4">
    <property type="entry name" value="B-CELL RECEPTOR CD22-RELATED"/>
    <property type="match status" value="1"/>
</dbReference>
<gene>
    <name evidence="8" type="ORF">XNOV1_A017405</name>
</gene>
<evidence type="ECO:0000256" key="4">
    <source>
        <dbReference type="ARBA" id="ARBA00046458"/>
    </source>
</evidence>
<evidence type="ECO:0000259" key="7">
    <source>
        <dbReference type="PROSITE" id="PS50835"/>
    </source>
</evidence>
<dbReference type="InterPro" id="IPR007110">
    <property type="entry name" value="Ig-like_dom"/>
</dbReference>
<feature type="domain" description="Ig-like" evidence="7">
    <location>
        <begin position="303"/>
        <end position="379"/>
    </location>
</feature>
<protein>
    <recommendedName>
        <fullName evidence="1">B-cell receptor CD22</fullName>
    </recommendedName>
    <alternativeName>
        <fullName evidence="2">Sialic acid-binding Ig-like lectin 2</fullName>
    </alternativeName>
</protein>
<feature type="domain" description="Ig-like" evidence="7">
    <location>
        <begin position="129"/>
        <end position="194"/>
    </location>
</feature>
<feature type="signal peptide" evidence="6">
    <location>
        <begin position="1"/>
        <end position="22"/>
    </location>
</feature>
<dbReference type="InterPro" id="IPR003599">
    <property type="entry name" value="Ig_sub"/>
</dbReference>
<dbReference type="GO" id="GO:0016020">
    <property type="term" value="C:membrane"/>
    <property type="evidence" value="ECO:0007669"/>
    <property type="project" value="InterPro"/>
</dbReference>
<keyword evidence="6" id="KW-0732">Signal</keyword>
<keyword evidence="9" id="KW-1185">Reference proteome</keyword>
<dbReference type="PANTHER" id="PTHR46013">
    <property type="entry name" value="VASCULAR CELL ADHESION MOLECULE 1"/>
    <property type="match status" value="1"/>
</dbReference>
<keyword evidence="5" id="KW-1133">Transmembrane helix</keyword>
<dbReference type="InterPro" id="IPR056386">
    <property type="entry name" value="Ig_CD22"/>
</dbReference>
<dbReference type="Proteomes" id="UP001178508">
    <property type="component" value="Chromosome 3"/>
</dbReference>
<evidence type="ECO:0000256" key="6">
    <source>
        <dbReference type="SAM" id="SignalP"/>
    </source>
</evidence>
<dbReference type="PROSITE" id="PS50835">
    <property type="entry name" value="IG_LIKE"/>
    <property type="match status" value="4"/>
</dbReference>
<dbReference type="InterPro" id="IPR003989">
    <property type="entry name" value="VCAM-1"/>
</dbReference>
<accession>A0AAV1EZD1</accession>
<dbReference type="InterPro" id="IPR036179">
    <property type="entry name" value="Ig-like_dom_sf"/>
</dbReference>
<dbReference type="SMART" id="SM00409">
    <property type="entry name" value="IG"/>
    <property type="match status" value="4"/>
</dbReference>
<organism evidence="8 9">
    <name type="scientific">Xyrichtys novacula</name>
    <name type="common">Pearly razorfish</name>
    <name type="synonym">Hemipteronotus novacula</name>
    <dbReference type="NCBI Taxonomy" id="13765"/>
    <lineage>
        <taxon>Eukaryota</taxon>
        <taxon>Metazoa</taxon>
        <taxon>Chordata</taxon>
        <taxon>Craniata</taxon>
        <taxon>Vertebrata</taxon>
        <taxon>Euteleostomi</taxon>
        <taxon>Actinopterygii</taxon>
        <taxon>Neopterygii</taxon>
        <taxon>Teleostei</taxon>
        <taxon>Neoteleostei</taxon>
        <taxon>Acanthomorphata</taxon>
        <taxon>Eupercaria</taxon>
        <taxon>Labriformes</taxon>
        <taxon>Labridae</taxon>
        <taxon>Xyrichtys</taxon>
    </lineage>
</organism>
<name>A0AAV1EZD1_XYRNO</name>
<proteinExistence type="predicted"/>
<feature type="domain" description="Ig-like" evidence="7">
    <location>
        <begin position="213"/>
        <end position="293"/>
    </location>
</feature>
<keyword evidence="5" id="KW-0812">Transmembrane</keyword>
<dbReference type="SMART" id="SM00408">
    <property type="entry name" value="IGc2"/>
    <property type="match status" value="3"/>
</dbReference>
<evidence type="ECO:0000313" key="8">
    <source>
        <dbReference type="EMBL" id="CAJ1054094.1"/>
    </source>
</evidence>
<dbReference type="EMBL" id="OY660866">
    <property type="protein sequence ID" value="CAJ1054094.1"/>
    <property type="molecule type" value="Genomic_DNA"/>
</dbReference>
<feature type="chain" id="PRO_5043807694" description="B-cell receptor CD22" evidence="6">
    <location>
        <begin position="23"/>
        <end position="511"/>
    </location>
</feature>
<dbReference type="Gene3D" id="2.60.40.10">
    <property type="entry name" value="Immunoglobulins"/>
    <property type="match status" value="5"/>
</dbReference>
<evidence type="ECO:0000256" key="3">
    <source>
        <dbReference type="ARBA" id="ARBA00045430"/>
    </source>
</evidence>
<evidence type="ECO:0000256" key="5">
    <source>
        <dbReference type="SAM" id="Phobius"/>
    </source>
</evidence>
<comment type="function">
    <text evidence="3">Most highly expressed siglec (sialic acid-binding immunoglobulin-like lectin) on B-cells that plays a role in various aspects of B-cell biology including differentiation, antigen presentation, and trafficking to bone marrow. Binds to alpha 2,6-linked sialic acid residues of surface molecules such as CD22 itself, CD45 and IgM in a cis configuration. Can also bind to ligands on other cells as an adhesion molecule in a trans configuration. Acts as an inhibitory coreceptor on the surface of B-cells and inhibits B-cell receptor induced signaling, characterized by inhibition of the calcium mobilization and cellular activation. Mechanistically, the immunoreceptor tyrosine-based inhibitory motif domain is phosphorylated by the Src kinase LYN, which in turn leads to the recruitment of the protein tyrosine phosphatase 1/PTPN6, leading to the negative regulation of BCR signaling. If this negative signaling from is of sufficient strength, apoptosis of the B-cell can be induced.</text>
</comment>
<dbReference type="Pfam" id="PF24518">
    <property type="entry name" value="Ig_CD22"/>
    <property type="match status" value="1"/>
</dbReference>
<evidence type="ECO:0000313" key="9">
    <source>
        <dbReference type="Proteomes" id="UP001178508"/>
    </source>
</evidence>
<dbReference type="PRINTS" id="PR01474">
    <property type="entry name" value="VCAM1"/>
</dbReference>
<dbReference type="Pfam" id="PF13895">
    <property type="entry name" value="Ig_2"/>
    <property type="match status" value="2"/>
</dbReference>
<dbReference type="CDD" id="cd00096">
    <property type="entry name" value="Ig"/>
    <property type="match status" value="1"/>
</dbReference>